<evidence type="ECO:0000313" key="1">
    <source>
        <dbReference type="EMBL" id="GLT13731.1"/>
    </source>
</evidence>
<dbReference type="InterPro" id="IPR027417">
    <property type="entry name" value="P-loop_NTPase"/>
</dbReference>
<organism evidence="2 3">
    <name type="scientific">Vibrio algivorus</name>
    <dbReference type="NCBI Taxonomy" id="1667024"/>
    <lineage>
        <taxon>Bacteria</taxon>
        <taxon>Pseudomonadati</taxon>
        <taxon>Pseudomonadota</taxon>
        <taxon>Gammaproteobacteria</taxon>
        <taxon>Vibrionales</taxon>
        <taxon>Vibrionaceae</taxon>
        <taxon>Vibrio</taxon>
    </lineage>
</organism>
<keyword evidence="4" id="KW-1185">Reference proteome</keyword>
<dbReference type="SUPFAM" id="SSF52540">
    <property type="entry name" value="P-loop containing nucleoside triphosphate hydrolases"/>
    <property type="match status" value="1"/>
</dbReference>
<dbReference type="Gene3D" id="3.40.50.300">
    <property type="entry name" value="P-loop containing nucleotide triphosphate hydrolases"/>
    <property type="match status" value="1"/>
</dbReference>
<reference evidence="2 3" key="3">
    <citation type="submission" date="2019-07" db="EMBL/GenBank/DDBJ databases">
        <title>The draft genome sequence of Vibrio algivorus M1486.</title>
        <authorList>
            <person name="Meng X."/>
        </authorList>
    </citation>
    <scope>NUCLEOTIDE SEQUENCE [LARGE SCALE GENOMIC DNA]</scope>
    <source>
        <strain evidence="2 3">M1486</strain>
    </source>
</reference>
<dbReference type="EMBL" id="BSPV01000003">
    <property type="protein sequence ID" value="GLT13731.1"/>
    <property type="molecule type" value="Genomic_DNA"/>
</dbReference>
<comment type="caution">
    <text evidence="2">The sequence shown here is derived from an EMBL/GenBank/DDBJ whole genome shotgun (WGS) entry which is preliminary data.</text>
</comment>
<accession>A0A557NW16</accession>
<name>A0A557NW16_9VIBR</name>
<sequence length="135" mass="15158">MLNHNAVLPHQAFTSFAHNDDIFSENSSLFSRLSMLSKKPNWLLFTAGATLPTNQELQNFGIETHKVIKIKESHSMTEKDIILKALNAKNASAIVASDNFSIQDKEALKSQARQSGCELFFMDSSIQQTLTRHLH</sequence>
<reference evidence="1" key="1">
    <citation type="journal article" date="2014" name="Int. J. Syst. Evol. Microbiol.">
        <title>Complete genome of a new Firmicutes species belonging to the dominant human colonic microbiota ('Ruminococcus bicirculans') reveals two chromosomes and a selective capacity to utilize plant glucans.</title>
        <authorList>
            <consortium name="NISC Comparative Sequencing Program"/>
            <person name="Wegmann U."/>
            <person name="Louis P."/>
            <person name="Goesmann A."/>
            <person name="Henrissat B."/>
            <person name="Duncan S.H."/>
            <person name="Flint H.J."/>
        </authorList>
    </citation>
    <scope>NUCLEOTIDE SEQUENCE</scope>
    <source>
        <strain evidence="1">NBRC 111146</strain>
    </source>
</reference>
<dbReference type="Proteomes" id="UP001157156">
    <property type="component" value="Unassembled WGS sequence"/>
</dbReference>
<dbReference type="Proteomes" id="UP000319828">
    <property type="component" value="Unassembled WGS sequence"/>
</dbReference>
<dbReference type="EMBL" id="VMKJ01000055">
    <property type="protein sequence ID" value="TVO32537.1"/>
    <property type="molecule type" value="Genomic_DNA"/>
</dbReference>
<evidence type="ECO:0000313" key="2">
    <source>
        <dbReference type="EMBL" id="TVO32537.1"/>
    </source>
</evidence>
<dbReference type="AlphaFoldDB" id="A0A557NW16"/>
<proteinExistence type="predicted"/>
<gene>
    <name evidence="2" type="ORF">FOF44_16875</name>
    <name evidence="1" type="ORF">GCM10007931_07050</name>
</gene>
<evidence type="ECO:0000313" key="4">
    <source>
        <dbReference type="Proteomes" id="UP001157156"/>
    </source>
</evidence>
<protein>
    <submittedName>
        <fullName evidence="1">Cell division inhibitor SulA</fullName>
    </submittedName>
</protein>
<reference evidence="4" key="2">
    <citation type="journal article" date="2019" name="Int. J. Syst. Evol. Microbiol.">
        <title>The Global Catalogue of Microorganisms (GCM) 10K type strain sequencing project: providing services to taxonomists for standard genome sequencing and annotation.</title>
        <authorList>
            <consortium name="The Broad Institute Genomics Platform"/>
            <consortium name="The Broad Institute Genome Sequencing Center for Infectious Disease"/>
            <person name="Wu L."/>
            <person name="Ma J."/>
        </authorList>
    </citation>
    <scope>NUCLEOTIDE SEQUENCE [LARGE SCALE GENOMIC DNA]</scope>
    <source>
        <strain evidence="4">NBRC 111146</strain>
    </source>
</reference>
<dbReference type="RefSeq" id="WP_089124120.1">
    <property type="nucleotide sequence ID" value="NZ_BSPV01000003.1"/>
</dbReference>
<dbReference type="OrthoDB" id="5873041at2"/>
<reference evidence="1" key="4">
    <citation type="submission" date="2023-01" db="EMBL/GenBank/DDBJ databases">
        <title>Draft genome sequence of Vibrio algivorus strain NBRC 111146.</title>
        <authorList>
            <person name="Sun Q."/>
            <person name="Mori K."/>
        </authorList>
    </citation>
    <scope>NUCLEOTIDE SEQUENCE</scope>
    <source>
        <strain evidence="1">NBRC 111146</strain>
    </source>
</reference>
<evidence type="ECO:0000313" key="3">
    <source>
        <dbReference type="Proteomes" id="UP000319828"/>
    </source>
</evidence>